<evidence type="ECO:0000259" key="12">
    <source>
        <dbReference type="PROSITE" id="PS50109"/>
    </source>
</evidence>
<dbReference type="SMART" id="SM00388">
    <property type="entry name" value="HisKA"/>
    <property type="match status" value="1"/>
</dbReference>
<keyword evidence="9" id="KW-0902">Two-component regulatory system</keyword>
<comment type="similarity">
    <text evidence="2">In the N-terminal section; belongs to the phytochrome family.</text>
</comment>
<evidence type="ECO:0000256" key="1">
    <source>
        <dbReference type="ARBA" id="ARBA00000085"/>
    </source>
</evidence>
<gene>
    <name evidence="13" type="ORF">VB854_28050</name>
</gene>
<dbReference type="InterPro" id="IPR003018">
    <property type="entry name" value="GAF"/>
</dbReference>
<proteinExistence type="inferred from homology"/>
<evidence type="ECO:0000256" key="3">
    <source>
        <dbReference type="ARBA" id="ARBA00012438"/>
    </source>
</evidence>
<dbReference type="PANTHER" id="PTHR43065:SF10">
    <property type="entry name" value="PEROXIDE STRESS-ACTIVATED HISTIDINE KINASE MAK3"/>
    <property type="match status" value="1"/>
</dbReference>
<dbReference type="InterPro" id="IPR029016">
    <property type="entry name" value="GAF-like_dom_sf"/>
</dbReference>
<keyword evidence="4" id="KW-0597">Phosphoprotein</keyword>
<keyword evidence="10" id="KW-0175">Coiled coil</keyword>
<dbReference type="InterPro" id="IPR016132">
    <property type="entry name" value="Phyto_chromo_attachment"/>
</dbReference>
<sequence length="928" mass="105502">MIPAENQQGNSKKIDEQHLLYRITKRISQSLELEEILTATVGEVRGFLETDRVMIYQFSADESGEVMAESIHKNRLPSLKGLHFPADDIPSFAREMYRTLAQRSIVNIATAEIGWSPVNTHDTEDFSGSEEINYRSVDPCHIAYLRAMGVQSSLVIPILYQNTQQSDRQLWGLLVSHHAEPREITASQLQLVQLIVDQLSVAIKQSTLLTYTRQQARREALINRVSFLLHQQPTIQLQAALEATVEALQGVGGRLYICTSENRTSELWTWGEQPTMPEWELSPILEEHPLWQQWIKTEFKKPQDLKKNASKDTDIWAITDLYKESLFRVLTPAFKTTSIRGLLIVPIYYRKQLLAVLTVFRNEIDTEILWAGRFKSNLKQILPRQSFEVWRELKKGQAQPWTEEEVSLAEALGTQLGMAIQQYLLYTEVQELNINLEQQVEERTHQLQRTLDFAQALERVTDKIRSTLDLRNIIQTIVREVRGLIRSDRILIYKLINDQEGEVIVEAIGEDISSVLGVKTPSGCFPSSSKNRYRQGECGAIRDIYEANLTSCYQEFLEGVQVRANLVVPIGSPDQLWGLLIAHECNKPRDWQTEEIDLLSQLADQIAIAITQAELYEKACNAAENEKAKAEQLAHTLEELQKTQTKLIQTEKMSGLGRLVAGIAHEINNPVSFIYGNLAYTSEYSENLLYLLELYQKYYPEPPSEIQEYTESIELDFLCSDLPKIVSSMRIGADRIRQLVLSLRNFSRLDEAQVKAVDIHEGIENTLMILQHRLRGSANIPEIQVIKSYGDLPPVECYASLLNQVFMNIISNAIDALEYDYNQLKNREVQASVYSPKISIETSFLKGETKELDSVKISIIDNGLGIEAEHLPKIFDPFFTTKPIGQGTGLGLSISYQIIVEKHRGSLNCISQPGESTEFAISLPIYQS</sequence>
<dbReference type="Gene3D" id="1.10.287.130">
    <property type="match status" value="1"/>
</dbReference>
<feature type="coiled-coil region" evidence="10">
    <location>
        <begin position="606"/>
        <end position="650"/>
    </location>
</feature>
<dbReference type="Proteomes" id="UP001301728">
    <property type="component" value="Unassembled WGS sequence"/>
</dbReference>
<dbReference type="SUPFAM" id="SSF55874">
    <property type="entry name" value="ATPase domain of HSP90 chaperone/DNA topoisomerase II/histidine kinase"/>
    <property type="match status" value="1"/>
</dbReference>
<dbReference type="Gene3D" id="3.30.565.10">
    <property type="entry name" value="Histidine kinase-like ATPase, C-terminal domain"/>
    <property type="match status" value="1"/>
</dbReference>
<evidence type="ECO:0000313" key="13">
    <source>
        <dbReference type="EMBL" id="MEA5522789.1"/>
    </source>
</evidence>
<dbReference type="InterPro" id="IPR003661">
    <property type="entry name" value="HisK_dim/P_dom"/>
</dbReference>
<dbReference type="InterPro" id="IPR003594">
    <property type="entry name" value="HATPase_dom"/>
</dbReference>
<feature type="domain" description="Phytochrome chromophore attachment site" evidence="11">
    <location>
        <begin position="32"/>
        <end position="198"/>
    </location>
</feature>
<evidence type="ECO:0000256" key="6">
    <source>
        <dbReference type="ARBA" id="ARBA00022741"/>
    </source>
</evidence>
<keyword evidence="5" id="KW-0808">Transferase</keyword>
<dbReference type="CDD" id="cd00082">
    <property type="entry name" value="HisKA"/>
    <property type="match status" value="1"/>
</dbReference>
<dbReference type="Pfam" id="PF02518">
    <property type="entry name" value="HATPase_c"/>
    <property type="match status" value="1"/>
</dbReference>
<keyword evidence="6" id="KW-0547">Nucleotide-binding</keyword>
<dbReference type="Pfam" id="PF00360">
    <property type="entry name" value="PHY"/>
    <property type="match status" value="1"/>
</dbReference>
<feature type="domain" description="Phytochrome chromophore attachment site" evidence="11">
    <location>
        <begin position="469"/>
        <end position="605"/>
    </location>
</feature>
<feature type="domain" description="Histidine kinase" evidence="12">
    <location>
        <begin position="662"/>
        <end position="927"/>
    </location>
</feature>
<dbReference type="InterPro" id="IPR036097">
    <property type="entry name" value="HisK_dim/P_sf"/>
</dbReference>
<evidence type="ECO:0000256" key="4">
    <source>
        <dbReference type="ARBA" id="ARBA00022553"/>
    </source>
</evidence>
<dbReference type="SMART" id="SM00065">
    <property type="entry name" value="GAF"/>
    <property type="match status" value="3"/>
</dbReference>
<evidence type="ECO:0000256" key="9">
    <source>
        <dbReference type="ARBA" id="ARBA00023012"/>
    </source>
</evidence>
<dbReference type="InterPro" id="IPR036890">
    <property type="entry name" value="HATPase_C_sf"/>
</dbReference>
<comment type="caution">
    <text evidence="13">The sequence shown here is derived from an EMBL/GenBank/DDBJ whole genome shotgun (WGS) entry which is preliminary data.</text>
</comment>
<evidence type="ECO:0000256" key="7">
    <source>
        <dbReference type="ARBA" id="ARBA00022777"/>
    </source>
</evidence>
<dbReference type="PROSITE" id="PS50109">
    <property type="entry name" value="HIS_KIN"/>
    <property type="match status" value="1"/>
</dbReference>
<comment type="catalytic activity">
    <reaction evidence="1">
        <text>ATP + protein L-histidine = ADP + protein N-phospho-L-histidine.</text>
        <dbReference type="EC" id="2.7.13.3"/>
    </reaction>
</comment>
<dbReference type="SUPFAM" id="SSF47384">
    <property type="entry name" value="Homodimeric domain of signal transducing histidine kinase"/>
    <property type="match status" value="1"/>
</dbReference>
<dbReference type="Pfam" id="PF01590">
    <property type="entry name" value="GAF"/>
    <property type="match status" value="2"/>
</dbReference>
<evidence type="ECO:0000259" key="11">
    <source>
        <dbReference type="PROSITE" id="PS50046"/>
    </source>
</evidence>
<dbReference type="RefSeq" id="WP_323272196.1">
    <property type="nucleotide sequence ID" value="NZ_JAYGHT010000193.1"/>
</dbReference>
<dbReference type="SMART" id="SM00387">
    <property type="entry name" value="HATPase_c"/>
    <property type="match status" value="1"/>
</dbReference>
<dbReference type="InterPro" id="IPR004358">
    <property type="entry name" value="Sig_transdc_His_kin-like_C"/>
</dbReference>
<evidence type="ECO:0000256" key="10">
    <source>
        <dbReference type="SAM" id="Coils"/>
    </source>
</evidence>
<dbReference type="SUPFAM" id="SSF55781">
    <property type="entry name" value="GAF domain-like"/>
    <property type="match status" value="3"/>
</dbReference>
<dbReference type="PROSITE" id="PS50046">
    <property type="entry name" value="PHYTOCHROME_2"/>
    <property type="match status" value="2"/>
</dbReference>
<evidence type="ECO:0000256" key="2">
    <source>
        <dbReference type="ARBA" id="ARBA00006402"/>
    </source>
</evidence>
<reference evidence="13 14" key="1">
    <citation type="submission" date="2023-12" db="EMBL/GenBank/DDBJ databases">
        <title>Baltic Sea Cyanobacteria.</title>
        <authorList>
            <person name="Delbaje E."/>
            <person name="Fewer D.P."/>
            <person name="Shishido T.K."/>
        </authorList>
    </citation>
    <scope>NUCLEOTIDE SEQUENCE [LARGE SCALE GENOMIC DNA]</scope>
    <source>
        <strain evidence="13 14">CCNP 1315</strain>
    </source>
</reference>
<protein>
    <recommendedName>
        <fullName evidence="3">histidine kinase</fullName>
        <ecNumber evidence="3">2.7.13.3</ecNumber>
    </recommendedName>
</protein>
<dbReference type="EMBL" id="JAYGHT010000193">
    <property type="protein sequence ID" value="MEA5522789.1"/>
    <property type="molecule type" value="Genomic_DNA"/>
</dbReference>
<keyword evidence="14" id="KW-1185">Reference proteome</keyword>
<dbReference type="PRINTS" id="PR00344">
    <property type="entry name" value="BCTRLSENSOR"/>
</dbReference>
<dbReference type="EC" id="2.7.13.3" evidence="3"/>
<dbReference type="PANTHER" id="PTHR43065">
    <property type="entry name" value="SENSOR HISTIDINE KINASE"/>
    <property type="match status" value="1"/>
</dbReference>
<evidence type="ECO:0000256" key="8">
    <source>
        <dbReference type="ARBA" id="ARBA00022840"/>
    </source>
</evidence>
<dbReference type="Gene3D" id="3.30.450.40">
    <property type="match status" value="3"/>
</dbReference>
<keyword evidence="8" id="KW-0067">ATP-binding</keyword>
<evidence type="ECO:0000313" key="14">
    <source>
        <dbReference type="Proteomes" id="UP001301728"/>
    </source>
</evidence>
<dbReference type="InterPro" id="IPR013515">
    <property type="entry name" value="Phytochrome_cen-reg"/>
</dbReference>
<dbReference type="InterPro" id="IPR005467">
    <property type="entry name" value="His_kinase_dom"/>
</dbReference>
<name>A0ABU5U6H2_9CYAN</name>
<accession>A0ABU5U6H2</accession>
<keyword evidence="7" id="KW-0418">Kinase</keyword>
<organism evidence="13 14">
    <name type="scientific">Limnoraphis robusta CCNP1315</name>
    <dbReference type="NCBI Taxonomy" id="3110306"/>
    <lineage>
        <taxon>Bacteria</taxon>
        <taxon>Bacillati</taxon>
        <taxon>Cyanobacteriota</taxon>
        <taxon>Cyanophyceae</taxon>
        <taxon>Oscillatoriophycideae</taxon>
        <taxon>Oscillatoriales</taxon>
        <taxon>Sirenicapillariaceae</taxon>
        <taxon>Limnoraphis</taxon>
    </lineage>
</organism>
<evidence type="ECO:0000256" key="5">
    <source>
        <dbReference type="ARBA" id="ARBA00022679"/>
    </source>
</evidence>